<dbReference type="GO" id="GO:0044384">
    <property type="term" value="C:host outer membrane"/>
    <property type="evidence" value="ECO:0007669"/>
    <property type="project" value="InterPro"/>
</dbReference>
<evidence type="ECO:0000256" key="1">
    <source>
        <dbReference type="ARBA" id="ARBA00004571"/>
    </source>
</evidence>
<dbReference type="PANTHER" id="PTHR35892:SF2">
    <property type="entry name" value="OUTER MEMBRANE PROTEIN PAGN"/>
    <property type="match status" value="1"/>
</dbReference>
<dbReference type="GO" id="GO:0009279">
    <property type="term" value="C:cell outer membrane"/>
    <property type="evidence" value="ECO:0007669"/>
    <property type="project" value="UniProtKB-SubCell"/>
</dbReference>
<evidence type="ECO:0000313" key="7">
    <source>
        <dbReference type="EMBL" id="HAF7951411.1"/>
    </source>
</evidence>
<keyword evidence="3" id="KW-0812">Transmembrane</keyword>
<reference evidence="7" key="1">
    <citation type="journal article" date="2018" name="Genome Biol.">
        <title>SKESA: strategic k-mer extension for scrupulous assemblies.</title>
        <authorList>
            <person name="Souvorov A."/>
            <person name="Agarwala R."/>
            <person name="Lipman D.J."/>
        </authorList>
    </citation>
    <scope>NUCLEOTIDE SEQUENCE</scope>
    <source>
        <strain evidence="7">CDC 4648/53</strain>
    </source>
</reference>
<keyword evidence="2" id="KW-1134">Transmembrane beta strand</keyword>
<reference evidence="7" key="2">
    <citation type="submission" date="2018-07" db="EMBL/GenBank/DDBJ databases">
        <authorList>
            <consortium name="NCBI Pathogen Detection Project"/>
        </authorList>
    </citation>
    <scope>NUCLEOTIDE SEQUENCE</scope>
    <source>
        <strain evidence="7">CDC 4648/53</strain>
    </source>
</reference>
<sequence>MAILVSMVAISANAGTHTITGGYAHSFGDDTDLNGLGIQYNYGFDNSPWGIISTVTVTGDEEHNAAGYDNGEAVKSKDTMGYASITGGASYQVADPVCLYAVAGVARGAGKSELPGDYLWDNGDDSITVRRTGFVYGAGTQFTVYKRLTFTTGVENTHFKDFGNLTTINIGAGWKF</sequence>
<feature type="domain" description="Outer membrane protein beta-barrel" evidence="6">
    <location>
        <begin position="3"/>
        <end position="176"/>
    </location>
</feature>
<name>A0A5I5E2P2_SALET</name>
<dbReference type="SUPFAM" id="SSF56925">
    <property type="entry name" value="OMPA-like"/>
    <property type="match status" value="1"/>
</dbReference>
<dbReference type="Gene3D" id="2.40.160.20">
    <property type="match status" value="1"/>
</dbReference>
<evidence type="ECO:0000259" key="6">
    <source>
        <dbReference type="Pfam" id="PF13505"/>
    </source>
</evidence>
<evidence type="ECO:0000256" key="3">
    <source>
        <dbReference type="ARBA" id="ARBA00022692"/>
    </source>
</evidence>
<comment type="caution">
    <text evidence="7">The sequence shown here is derived from an EMBL/GenBank/DDBJ whole genome shotgun (WGS) entry which is preliminary data.</text>
</comment>
<keyword evidence="5" id="KW-0472">Membrane</keyword>
<dbReference type="InterPro" id="IPR027385">
    <property type="entry name" value="Beta-barrel_OMP"/>
</dbReference>
<protein>
    <submittedName>
        <fullName evidence="7">Outer membrane beta-barrel protein</fullName>
    </submittedName>
</protein>
<organism evidence="7">
    <name type="scientific">Salmonella enterica subsp. enterica serovar Miami</name>
    <dbReference type="NCBI Taxonomy" id="286780"/>
    <lineage>
        <taxon>Bacteria</taxon>
        <taxon>Pseudomonadati</taxon>
        <taxon>Pseudomonadota</taxon>
        <taxon>Gammaproteobacteria</taxon>
        <taxon>Enterobacterales</taxon>
        <taxon>Enterobacteriaceae</taxon>
        <taxon>Salmonella</taxon>
    </lineage>
</organism>
<evidence type="ECO:0000256" key="4">
    <source>
        <dbReference type="ARBA" id="ARBA00022729"/>
    </source>
</evidence>
<proteinExistence type="predicted"/>
<gene>
    <name evidence="7" type="ORF">GNB55_002757</name>
</gene>
<keyword evidence="4" id="KW-0732">Signal</keyword>
<dbReference type="InterPro" id="IPR000758">
    <property type="entry name" value="Enterovir_OMP"/>
</dbReference>
<dbReference type="PANTHER" id="PTHR35892">
    <property type="entry name" value="OUTER MEMBRANE PROTEIN PAGN-RELATED"/>
    <property type="match status" value="1"/>
</dbReference>
<dbReference type="InterPro" id="IPR051723">
    <property type="entry name" value="Bact_OM_Invasion-Related"/>
</dbReference>
<dbReference type="RefSeq" id="WP_134798611.1">
    <property type="nucleotide sequence ID" value="NZ_MYFT01000014.1"/>
</dbReference>
<dbReference type="Pfam" id="PF13505">
    <property type="entry name" value="OMP_b-brl"/>
    <property type="match status" value="1"/>
</dbReference>
<dbReference type="PRINTS" id="PR00316">
    <property type="entry name" value="ENTEROVIROMP"/>
</dbReference>
<dbReference type="InterPro" id="IPR011250">
    <property type="entry name" value="OMP/PagP_B-barrel"/>
</dbReference>
<dbReference type="EMBL" id="DAAWHV010000013">
    <property type="protein sequence ID" value="HAF7951411.1"/>
    <property type="molecule type" value="Genomic_DNA"/>
</dbReference>
<dbReference type="AlphaFoldDB" id="A0A5I5E2P2"/>
<accession>A0A5I5E2P2</accession>
<comment type="subcellular location">
    <subcellularLocation>
        <location evidence="1">Cell outer membrane</location>
        <topology evidence="1">Multi-pass membrane protein</topology>
    </subcellularLocation>
</comment>
<evidence type="ECO:0000256" key="5">
    <source>
        <dbReference type="ARBA" id="ARBA00023136"/>
    </source>
</evidence>
<evidence type="ECO:0000256" key="2">
    <source>
        <dbReference type="ARBA" id="ARBA00022452"/>
    </source>
</evidence>